<dbReference type="Pfam" id="PF04316">
    <property type="entry name" value="FlgM"/>
    <property type="match status" value="1"/>
</dbReference>
<evidence type="ECO:0000256" key="1">
    <source>
        <dbReference type="ARBA" id="ARBA00005322"/>
    </source>
</evidence>
<evidence type="ECO:0000256" key="2">
    <source>
        <dbReference type="ARBA" id="ARBA00017823"/>
    </source>
</evidence>
<protein>
    <recommendedName>
        <fullName evidence="2">Negative regulator of flagellin synthesis</fullName>
    </recommendedName>
    <alternativeName>
        <fullName evidence="8">Anti-sigma-28 factor</fullName>
    </alternativeName>
</protein>
<name>A0A851HLE7_9GAMM</name>
<dbReference type="GO" id="GO:0044781">
    <property type="term" value="P:bacterial-type flagellum organization"/>
    <property type="evidence" value="ECO:0007669"/>
    <property type="project" value="UniProtKB-KW"/>
</dbReference>
<keyword evidence="4" id="KW-1005">Bacterial flagellum biogenesis</keyword>
<evidence type="ECO:0000313" key="12">
    <source>
        <dbReference type="Proteomes" id="UP000536442"/>
    </source>
</evidence>
<organism evidence="11 12">
    <name type="scientific">Marinobacter adhaerens</name>
    <dbReference type="NCBI Taxonomy" id="1033846"/>
    <lineage>
        <taxon>Bacteria</taxon>
        <taxon>Pseudomonadati</taxon>
        <taxon>Pseudomonadota</taxon>
        <taxon>Gammaproteobacteria</taxon>
        <taxon>Pseudomonadales</taxon>
        <taxon>Marinobacteraceae</taxon>
        <taxon>Marinobacter</taxon>
    </lineage>
</organism>
<keyword evidence="6" id="KW-0804">Transcription</keyword>
<reference evidence="11 12" key="1">
    <citation type="submission" date="2020-03" db="EMBL/GenBank/DDBJ databases">
        <title>Metagenomic, metatranscriptomic, and metabolomic analyses revealed the key microbes and metabolic features during the fermentation of ganjang, Korean traditional soy sauce.</title>
        <authorList>
            <person name="Chun B.H."/>
            <person name="Jeon C.O."/>
        </authorList>
    </citation>
    <scope>NUCLEOTIDE SEQUENCE [LARGE SCALE GENOMIC DNA]</scope>
    <source>
        <strain evidence="11 12">KG14</strain>
    </source>
</reference>
<keyword evidence="3" id="KW-0678">Repressor</keyword>
<dbReference type="InterPro" id="IPR031316">
    <property type="entry name" value="FlgM_C"/>
</dbReference>
<keyword evidence="11" id="KW-0966">Cell projection</keyword>
<feature type="region of interest" description="Disordered" evidence="9">
    <location>
        <begin position="1"/>
        <end position="52"/>
    </location>
</feature>
<dbReference type="AlphaFoldDB" id="A0A851HLE7"/>
<evidence type="ECO:0000256" key="4">
    <source>
        <dbReference type="ARBA" id="ARBA00022795"/>
    </source>
</evidence>
<comment type="similarity">
    <text evidence="1">Belongs to the FlgM family.</text>
</comment>
<dbReference type="NCBIfam" id="TIGR03824">
    <property type="entry name" value="FlgM_jcvi"/>
    <property type="match status" value="1"/>
</dbReference>
<evidence type="ECO:0000256" key="6">
    <source>
        <dbReference type="ARBA" id="ARBA00023163"/>
    </source>
</evidence>
<gene>
    <name evidence="11" type="primary">flgM</name>
    <name evidence="11" type="ORF">HLV39_04095</name>
</gene>
<feature type="compositionally biased region" description="Polar residues" evidence="9">
    <location>
        <begin position="11"/>
        <end position="39"/>
    </location>
</feature>
<dbReference type="InterPro" id="IPR007412">
    <property type="entry name" value="FlgM"/>
</dbReference>
<evidence type="ECO:0000256" key="3">
    <source>
        <dbReference type="ARBA" id="ARBA00022491"/>
    </source>
</evidence>
<evidence type="ECO:0000256" key="8">
    <source>
        <dbReference type="ARBA" id="ARBA00030117"/>
    </source>
</evidence>
<evidence type="ECO:0000259" key="10">
    <source>
        <dbReference type="Pfam" id="PF04316"/>
    </source>
</evidence>
<evidence type="ECO:0000256" key="9">
    <source>
        <dbReference type="SAM" id="MobiDB-lite"/>
    </source>
</evidence>
<dbReference type="SUPFAM" id="SSF101498">
    <property type="entry name" value="Anti-sigma factor FlgM"/>
    <property type="match status" value="1"/>
</dbReference>
<evidence type="ECO:0000256" key="5">
    <source>
        <dbReference type="ARBA" id="ARBA00023015"/>
    </source>
</evidence>
<accession>A0A851HLE7</accession>
<keyword evidence="11" id="KW-0969">Cilium</keyword>
<feature type="domain" description="Anti-sigma-28 factor FlgM C-terminal" evidence="10">
    <location>
        <begin position="47"/>
        <end position="101"/>
    </location>
</feature>
<evidence type="ECO:0000256" key="7">
    <source>
        <dbReference type="ARBA" id="ARBA00024739"/>
    </source>
</evidence>
<keyword evidence="11" id="KW-0282">Flagellum</keyword>
<dbReference type="Proteomes" id="UP000536442">
    <property type="component" value="Unassembled WGS sequence"/>
</dbReference>
<comment type="function">
    <text evidence="7">Responsible for the coupling of flagellin expression to flagellar assembly by preventing expression of the flagellin genes when a component of the middle class of proteins is defective. It negatively regulates flagellar genes by inhibiting the activity of FliA by directly binding to FliA.</text>
</comment>
<comment type="caution">
    <text evidence="11">The sequence shown here is derived from an EMBL/GenBank/DDBJ whole genome shotgun (WGS) entry which is preliminary data.</text>
</comment>
<keyword evidence="5" id="KW-0805">Transcription regulation</keyword>
<dbReference type="EMBL" id="JABEVQ010000002">
    <property type="protein sequence ID" value="NWN90679.1"/>
    <property type="molecule type" value="Genomic_DNA"/>
</dbReference>
<dbReference type="InterPro" id="IPR035890">
    <property type="entry name" value="Anti-sigma-28_factor_FlgM_sf"/>
</dbReference>
<sequence length="108" mass="11809">MAVDLNGIGQGQVNTHRSTAEKPSSSQSARQTAPEQTNARAEKSQGDKVNLSSQARNLKQLEEKLGSYPEVDDNRVAEIRSALENGTYKVDAEKLAQKMLDMDESIFG</sequence>
<dbReference type="GO" id="GO:0045892">
    <property type="term" value="P:negative regulation of DNA-templated transcription"/>
    <property type="evidence" value="ECO:0007669"/>
    <property type="project" value="InterPro"/>
</dbReference>
<keyword evidence="12" id="KW-1185">Reference proteome</keyword>
<evidence type="ECO:0000313" key="11">
    <source>
        <dbReference type="EMBL" id="NWN90679.1"/>
    </source>
</evidence>
<proteinExistence type="inferred from homology"/>